<protein>
    <submittedName>
        <fullName evidence="2">Uncharacterized protein</fullName>
    </submittedName>
</protein>
<feature type="compositionally biased region" description="Basic and acidic residues" evidence="1">
    <location>
        <begin position="1"/>
        <end position="14"/>
    </location>
</feature>
<evidence type="ECO:0000313" key="2">
    <source>
        <dbReference type="EMBL" id="KAF1929326.1"/>
    </source>
</evidence>
<dbReference type="AlphaFoldDB" id="A0A6A5RSL1"/>
<reference evidence="2" key="1">
    <citation type="journal article" date="2020" name="Stud. Mycol.">
        <title>101 Dothideomycetes genomes: a test case for predicting lifestyles and emergence of pathogens.</title>
        <authorList>
            <person name="Haridas S."/>
            <person name="Albert R."/>
            <person name="Binder M."/>
            <person name="Bloem J."/>
            <person name="Labutti K."/>
            <person name="Salamov A."/>
            <person name="Andreopoulos B."/>
            <person name="Baker S."/>
            <person name="Barry K."/>
            <person name="Bills G."/>
            <person name="Bluhm B."/>
            <person name="Cannon C."/>
            <person name="Castanera R."/>
            <person name="Culley D."/>
            <person name="Daum C."/>
            <person name="Ezra D."/>
            <person name="Gonzalez J."/>
            <person name="Henrissat B."/>
            <person name="Kuo A."/>
            <person name="Liang C."/>
            <person name="Lipzen A."/>
            <person name="Lutzoni F."/>
            <person name="Magnuson J."/>
            <person name="Mondo S."/>
            <person name="Nolan M."/>
            <person name="Ohm R."/>
            <person name="Pangilinan J."/>
            <person name="Park H.-J."/>
            <person name="Ramirez L."/>
            <person name="Alfaro M."/>
            <person name="Sun H."/>
            <person name="Tritt A."/>
            <person name="Yoshinaga Y."/>
            <person name="Zwiers L.-H."/>
            <person name="Turgeon B."/>
            <person name="Goodwin S."/>
            <person name="Spatafora J."/>
            <person name="Crous P."/>
            <person name="Grigoriev I."/>
        </authorList>
    </citation>
    <scope>NUCLEOTIDE SEQUENCE</scope>
    <source>
        <strain evidence="2">CBS 183.55</strain>
    </source>
</reference>
<dbReference type="RefSeq" id="XP_033449574.1">
    <property type="nucleotide sequence ID" value="XM_033594663.1"/>
</dbReference>
<keyword evidence="3" id="KW-1185">Reference proteome</keyword>
<organism evidence="2 3">
    <name type="scientific">Didymella exigua CBS 183.55</name>
    <dbReference type="NCBI Taxonomy" id="1150837"/>
    <lineage>
        <taxon>Eukaryota</taxon>
        <taxon>Fungi</taxon>
        <taxon>Dikarya</taxon>
        <taxon>Ascomycota</taxon>
        <taxon>Pezizomycotina</taxon>
        <taxon>Dothideomycetes</taxon>
        <taxon>Pleosporomycetidae</taxon>
        <taxon>Pleosporales</taxon>
        <taxon>Pleosporineae</taxon>
        <taxon>Didymellaceae</taxon>
        <taxon>Didymella</taxon>
    </lineage>
</organism>
<dbReference type="GeneID" id="54352331"/>
<feature type="region of interest" description="Disordered" evidence="1">
    <location>
        <begin position="220"/>
        <end position="261"/>
    </location>
</feature>
<feature type="compositionally biased region" description="Polar residues" evidence="1">
    <location>
        <begin position="49"/>
        <end position="68"/>
    </location>
</feature>
<accession>A0A6A5RSL1</accession>
<name>A0A6A5RSL1_9PLEO</name>
<sequence length="261" mass="29039">MVDDTPRKQPDDGRSPSPPLNRAHADRHGSQAYETLYPGETLAGGTSGGHRSTPISESLDPEQQQTPDGVTGAQGPAEAPIQAENSWMDAWWMYSQGSIGSTNDQTHSTQLQPEVQLEHAELQMLSLPERPAQPTGYGVEVLSTENAAKTDPAQEVDKRRFLFPRYKFEPWKSDEKPWEMDEIIDKVGTKRRKEIAGFDADISLVPLVRYASSKIRAQKSRADYRTWAQGGKKSKQNRDTEGLPTKKSRPLASEPQLLGRS</sequence>
<evidence type="ECO:0000313" key="3">
    <source>
        <dbReference type="Proteomes" id="UP000800082"/>
    </source>
</evidence>
<proteinExistence type="predicted"/>
<evidence type="ECO:0000256" key="1">
    <source>
        <dbReference type="SAM" id="MobiDB-lite"/>
    </source>
</evidence>
<gene>
    <name evidence="2" type="ORF">M421DRAFT_4476</name>
</gene>
<dbReference type="Proteomes" id="UP000800082">
    <property type="component" value="Unassembled WGS sequence"/>
</dbReference>
<feature type="region of interest" description="Disordered" evidence="1">
    <location>
        <begin position="1"/>
        <end position="84"/>
    </location>
</feature>
<dbReference type="EMBL" id="ML978966">
    <property type="protein sequence ID" value="KAF1929326.1"/>
    <property type="molecule type" value="Genomic_DNA"/>
</dbReference>